<keyword evidence="1" id="KW-0175">Coiled coil</keyword>
<dbReference type="WBParaSite" id="maker-uti_cns_0000228-snap-gene-0.8-mRNA-1">
    <property type="protein sequence ID" value="maker-uti_cns_0000228-snap-gene-0.8-mRNA-1"/>
    <property type="gene ID" value="maker-uti_cns_0000228-snap-gene-0.8"/>
</dbReference>
<feature type="coiled-coil region" evidence="1">
    <location>
        <begin position="131"/>
        <end position="162"/>
    </location>
</feature>
<proteinExistence type="predicted"/>
<dbReference type="Proteomes" id="UP000095280">
    <property type="component" value="Unplaced"/>
</dbReference>
<reference evidence="4" key="1">
    <citation type="submission" date="2016-11" db="UniProtKB">
        <authorList>
            <consortium name="WormBaseParasite"/>
        </authorList>
    </citation>
    <scope>IDENTIFICATION</scope>
</reference>
<dbReference type="AlphaFoldDB" id="A0A1I8FXT4"/>
<evidence type="ECO:0000256" key="1">
    <source>
        <dbReference type="SAM" id="Coils"/>
    </source>
</evidence>
<accession>A0A1I8FXT4</accession>
<name>A0A1I8FXT4_9PLAT</name>
<keyword evidence="3" id="KW-1185">Reference proteome</keyword>
<evidence type="ECO:0000256" key="2">
    <source>
        <dbReference type="SAM" id="MobiDB-lite"/>
    </source>
</evidence>
<protein>
    <submittedName>
        <fullName evidence="4">Dzip-like_N domain-containing protein</fullName>
    </submittedName>
</protein>
<feature type="compositionally biased region" description="Gly residues" evidence="2">
    <location>
        <begin position="211"/>
        <end position="222"/>
    </location>
</feature>
<evidence type="ECO:0000313" key="3">
    <source>
        <dbReference type="Proteomes" id="UP000095280"/>
    </source>
</evidence>
<feature type="region of interest" description="Disordered" evidence="2">
    <location>
        <begin position="196"/>
        <end position="242"/>
    </location>
</feature>
<organism evidence="3 4">
    <name type="scientific">Macrostomum lignano</name>
    <dbReference type="NCBI Taxonomy" id="282301"/>
    <lineage>
        <taxon>Eukaryota</taxon>
        <taxon>Metazoa</taxon>
        <taxon>Spiralia</taxon>
        <taxon>Lophotrochozoa</taxon>
        <taxon>Platyhelminthes</taxon>
        <taxon>Rhabditophora</taxon>
        <taxon>Macrostomorpha</taxon>
        <taxon>Macrostomida</taxon>
        <taxon>Macrostomidae</taxon>
        <taxon>Macrostomum</taxon>
    </lineage>
</organism>
<sequence>MESRSQPSTCTSNTANSGSTLYSIPEQDLQACPETPEHLAVCLIGVISQRLHQLGFQLPDSLRLGQQKACKAAMLTSGDDVLQLFKQLLDDYERLRAERDDMRPPRRHEIGRLSRQAASLQQQLLAKDKKLADVEYRLEEAGKSAENLRAEARREVQKARLAASEGRRLAETAQHRERRTELELWEARQRLERNGQPALWRSGRLRHRGGGLRGGSRGGGGFPSSASTRKKAPPPAASHAVP</sequence>
<evidence type="ECO:0000313" key="4">
    <source>
        <dbReference type="WBParaSite" id="maker-uti_cns_0000228-snap-gene-0.8-mRNA-1"/>
    </source>
</evidence>